<evidence type="ECO:0000313" key="1">
    <source>
        <dbReference type="EMBL" id="KKW12554.1"/>
    </source>
</evidence>
<reference evidence="1 2" key="1">
    <citation type="journal article" date="2015" name="Nature">
        <title>rRNA introns, odd ribosomes, and small enigmatic genomes across a large radiation of phyla.</title>
        <authorList>
            <person name="Brown C.T."/>
            <person name="Hug L.A."/>
            <person name="Thomas B.C."/>
            <person name="Sharon I."/>
            <person name="Castelle C.J."/>
            <person name="Singh A."/>
            <person name="Wilkins M.J."/>
            <person name="Williams K.H."/>
            <person name="Banfield J.F."/>
        </authorList>
    </citation>
    <scope>NUCLEOTIDE SEQUENCE [LARGE SCALE GENOMIC DNA]</scope>
</reference>
<sequence>MDMPDELGLEIKQRIQREVQTILRPLFDEVAKTIREQTAVQRLDGQKVDAAVEPIEAHLGTVRIQRPEFAKFARMTVPDSDNWFRMVSFSKKVDTWSIHNLGTTDLYYAYGNNASDYNTLGANDFAAKDTRPLEIWAKRATSGNTISVLIEWWEYAEDE</sequence>
<accession>A0A0G1Z1H4</accession>
<dbReference type="EMBL" id="LCQD01000011">
    <property type="protein sequence ID" value="KKW12554.1"/>
    <property type="molecule type" value="Genomic_DNA"/>
</dbReference>
<comment type="caution">
    <text evidence="1">The sequence shown here is derived from an EMBL/GenBank/DDBJ whole genome shotgun (WGS) entry which is preliminary data.</text>
</comment>
<name>A0A0G1Z1H4_9BACT</name>
<gene>
    <name evidence="1" type="ORF">UY48_C0011G0001</name>
</gene>
<proteinExistence type="predicted"/>
<protein>
    <submittedName>
        <fullName evidence="1">Uncharacterized protein</fullName>
    </submittedName>
</protein>
<dbReference type="AlphaFoldDB" id="A0A0G1Z1H4"/>
<organism evidence="1 2">
    <name type="scientific">Candidatus Gottesmanbacteria bacterium GW2011_GWB1_49_7</name>
    <dbReference type="NCBI Taxonomy" id="1618448"/>
    <lineage>
        <taxon>Bacteria</taxon>
        <taxon>Candidatus Gottesmaniibacteriota</taxon>
    </lineage>
</organism>
<dbReference type="Proteomes" id="UP000034588">
    <property type="component" value="Unassembled WGS sequence"/>
</dbReference>
<evidence type="ECO:0000313" key="2">
    <source>
        <dbReference type="Proteomes" id="UP000034588"/>
    </source>
</evidence>